<dbReference type="AlphaFoldDB" id="A0ABD4WN14"/>
<organism evidence="4 5">
    <name type="scientific">Priestia megaterium</name>
    <name type="common">Bacillus megaterium</name>
    <dbReference type="NCBI Taxonomy" id="1404"/>
    <lineage>
        <taxon>Bacteria</taxon>
        <taxon>Bacillati</taxon>
        <taxon>Bacillota</taxon>
        <taxon>Bacilli</taxon>
        <taxon>Bacillales</taxon>
        <taxon>Bacillaceae</taxon>
        <taxon>Priestia</taxon>
    </lineage>
</organism>
<protein>
    <submittedName>
        <fullName evidence="4">Helix-turn-helix transcriptional regulator</fullName>
    </submittedName>
</protein>
<evidence type="ECO:0000259" key="3">
    <source>
        <dbReference type="SMART" id="SM00421"/>
    </source>
</evidence>
<dbReference type="InterPro" id="IPR036388">
    <property type="entry name" value="WH-like_DNA-bd_sf"/>
</dbReference>
<comment type="caution">
    <text evidence="4">The sequence shown here is derived from an EMBL/GenBank/DDBJ whole genome shotgun (WGS) entry which is preliminary data.</text>
</comment>
<keyword evidence="2" id="KW-0804">Transcription</keyword>
<sequence length="128" mass="14994">MIDQTEKLLMGIEHILSIASDLVQEVDRLKRVEEECQMLREKLFLKQLTSSEQDVFALALDGYSITEIQDILFKEESTIKNQRRSILQKLNVSSMKEAIDFYKKTTQTSSQNFTNYHQEIFQKLIKTS</sequence>
<evidence type="ECO:0000313" key="5">
    <source>
        <dbReference type="Proteomes" id="UP001213771"/>
    </source>
</evidence>
<feature type="domain" description="HTH luxR-type" evidence="3">
    <location>
        <begin position="45"/>
        <end position="102"/>
    </location>
</feature>
<name>A0ABD4WN14_PRIMG</name>
<dbReference type="RefSeq" id="WP_257128927.1">
    <property type="nucleotide sequence ID" value="NZ_JARAOX010000109.1"/>
</dbReference>
<dbReference type="CDD" id="cd06170">
    <property type="entry name" value="LuxR_C_like"/>
    <property type="match status" value="1"/>
</dbReference>
<accession>A0ABD4WN14</accession>
<dbReference type="PRINTS" id="PR00038">
    <property type="entry name" value="HTHLUXR"/>
</dbReference>
<dbReference type="InterPro" id="IPR000792">
    <property type="entry name" value="Tscrpt_reg_LuxR_C"/>
</dbReference>
<proteinExistence type="predicted"/>
<dbReference type="EMBL" id="JARAOX010000109">
    <property type="protein sequence ID" value="MDD9781400.1"/>
    <property type="molecule type" value="Genomic_DNA"/>
</dbReference>
<gene>
    <name evidence="4" type="ORF">PVE99_03080</name>
</gene>
<dbReference type="Proteomes" id="UP001213771">
    <property type="component" value="Unassembled WGS sequence"/>
</dbReference>
<dbReference type="Pfam" id="PF00196">
    <property type="entry name" value="GerE"/>
    <property type="match status" value="1"/>
</dbReference>
<dbReference type="InterPro" id="IPR016032">
    <property type="entry name" value="Sig_transdc_resp-reg_C-effctor"/>
</dbReference>
<evidence type="ECO:0000256" key="1">
    <source>
        <dbReference type="ARBA" id="ARBA00023015"/>
    </source>
</evidence>
<keyword evidence="1" id="KW-0805">Transcription regulation</keyword>
<evidence type="ECO:0000256" key="2">
    <source>
        <dbReference type="ARBA" id="ARBA00023163"/>
    </source>
</evidence>
<dbReference type="SMART" id="SM00421">
    <property type="entry name" value="HTH_LUXR"/>
    <property type="match status" value="1"/>
</dbReference>
<dbReference type="SUPFAM" id="SSF46894">
    <property type="entry name" value="C-terminal effector domain of the bipartite response regulators"/>
    <property type="match status" value="1"/>
</dbReference>
<evidence type="ECO:0000313" key="4">
    <source>
        <dbReference type="EMBL" id="MDD9781400.1"/>
    </source>
</evidence>
<reference evidence="4 5" key="1">
    <citation type="submission" date="2023-02" db="EMBL/GenBank/DDBJ databases">
        <authorList>
            <person name="Olszewska D."/>
        </authorList>
    </citation>
    <scope>NUCLEOTIDE SEQUENCE [LARGE SCALE GENOMIC DNA]</scope>
    <source>
        <strain evidence="4 5">FDU301</strain>
    </source>
</reference>
<dbReference type="Gene3D" id="1.10.10.10">
    <property type="entry name" value="Winged helix-like DNA-binding domain superfamily/Winged helix DNA-binding domain"/>
    <property type="match status" value="1"/>
</dbReference>